<dbReference type="EMBL" id="BOPC01000117">
    <property type="protein sequence ID" value="GIJ30516.1"/>
    <property type="molecule type" value="Genomic_DNA"/>
</dbReference>
<comment type="caution">
    <text evidence="2">The sequence shown here is derived from an EMBL/GenBank/DDBJ whole genome shotgun (WGS) entry which is preliminary data.</text>
</comment>
<name>A0ABQ4JJA7_9ACTN</name>
<feature type="compositionally biased region" description="Basic residues" evidence="1">
    <location>
        <begin position="49"/>
        <end position="61"/>
    </location>
</feature>
<gene>
    <name evidence="2" type="ORF">Vqi01_56780</name>
</gene>
<evidence type="ECO:0000256" key="1">
    <source>
        <dbReference type="SAM" id="MobiDB-lite"/>
    </source>
</evidence>
<sequence>MWEWWRFVAGSRARRARATRRMKGHARPARRVTAIGAGGGGASVPGRPSKLKGTTRRKRRPYGPPLTSEPLRPSGRSRGQADGLPFMERAANSVPDSSPITRGSVKVRFTQRAGRPAPHAGRLDGRR</sequence>
<organism evidence="2 3">
    <name type="scientific">Micromonospora qiuiae</name>
    <dbReference type="NCBI Taxonomy" id="502268"/>
    <lineage>
        <taxon>Bacteria</taxon>
        <taxon>Bacillati</taxon>
        <taxon>Actinomycetota</taxon>
        <taxon>Actinomycetes</taxon>
        <taxon>Micromonosporales</taxon>
        <taxon>Micromonosporaceae</taxon>
        <taxon>Micromonospora</taxon>
    </lineage>
</organism>
<feature type="region of interest" description="Disordered" evidence="1">
    <location>
        <begin position="18"/>
        <end position="127"/>
    </location>
</feature>
<accession>A0ABQ4JJA7</accession>
<keyword evidence="3" id="KW-1185">Reference proteome</keyword>
<protein>
    <submittedName>
        <fullName evidence="2">Uncharacterized protein</fullName>
    </submittedName>
</protein>
<feature type="compositionally biased region" description="Basic residues" evidence="1">
    <location>
        <begin position="18"/>
        <end position="30"/>
    </location>
</feature>
<proteinExistence type="predicted"/>
<dbReference type="Proteomes" id="UP000653076">
    <property type="component" value="Unassembled WGS sequence"/>
</dbReference>
<reference evidence="2 3" key="1">
    <citation type="submission" date="2021-01" db="EMBL/GenBank/DDBJ databases">
        <title>Whole genome shotgun sequence of Verrucosispora qiuiae NBRC 106684.</title>
        <authorList>
            <person name="Komaki H."/>
            <person name="Tamura T."/>
        </authorList>
    </citation>
    <scope>NUCLEOTIDE SEQUENCE [LARGE SCALE GENOMIC DNA]</scope>
    <source>
        <strain evidence="2 3">NBRC 106684</strain>
    </source>
</reference>
<evidence type="ECO:0000313" key="2">
    <source>
        <dbReference type="EMBL" id="GIJ30516.1"/>
    </source>
</evidence>
<evidence type="ECO:0000313" key="3">
    <source>
        <dbReference type="Proteomes" id="UP000653076"/>
    </source>
</evidence>